<reference evidence="9 10" key="1">
    <citation type="submission" date="2018-09" db="EMBL/GenBank/DDBJ databases">
        <title>Complete genome sequence of Euzebya sp. DY32-46 isolated from seawater of Pacific Ocean.</title>
        <authorList>
            <person name="Xu L."/>
            <person name="Wu Y.-H."/>
            <person name="Xu X.-W."/>
        </authorList>
    </citation>
    <scope>NUCLEOTIDE SEQUENCE [LARGE SCALE GENOMIC DNA]</scope>
    <source>
        <strain evidence="9 10">DY32-46</strain>
    </source>
</reference>
<feature type="transmembrane region" description="Helical" evidence="7">
    <location>
        <begin position="134"/>
        <end position="155"/>
    </location>
</feature>
<feature type="transmembrane region" description="Helical" evidence="7">
    <location>
        <begin position="68"/>
        <end position="93"/>
    </location>
</feature>
<proteinExistence type="predicted"/>
<dbReference type="EMBL" id="CP031165">
    <property type="protein sequence ID" value="AXV09357.1"/>
    <property type="molecule type" value="Genomic_DNA"/>
</dbReference>
<dbReference type="RefSeq" id="WP_114593553.1">
    <property type="nucleotide sequence ID" value="NZ_CP031165.1"/>
</dbReference>
<evidence type="ECO:0000259" key="8">
    <source>
        <dbReference type="Pfam" id="PF13190"/>
    </source>
</evidence>
<accession>A0A346Y4G0</accession>
<feature type="transmembrane region" description="Helical" evidence="7">
    <location>
        <begin position="230"/>
        <end position="251"/>
    </location>
</feature>
<evidence type="ECO:0000256" key="5">
    <source>
        <dbReference type="ARBA" id="ARBA00022989"/>
    </source>
</evidence>
<evidence type="ECO:0000256" key="6">
    <source>
        <dbReference type="ARBA" id="ARBA00023136"/>
    </source>
</evidence>
<dbReference type="Gene3D" id="1.10.1760.20">
    <property type="match status" value="1"/>
</dbReference>
<gene>
    <name evidence="9" type="ORF">DVS28_a4696</name>
</gene>
<sequence length="337" mass="33928">MHAPDGFLTAGTAVATGAISTGAVAVALRQTRDRLRDKQIPLAGIAAAFVFAAQMFNFPVAAGTTGHLLGGALAAILLGPWMGALVVTVVVLVQALGFADGGLTALGYNVLNMAVVTSFGGYGVFVLMRRILPANGSGVVAASGVAALASVVLSSMAFSLEWLFGASAPVAFDTVFGAMVGVHLLIGVGEAVLTALAVGAVLAARPDLVHGAQDLDRSQLADRPKVSMKAFAVAGLLVAVLFATVVSQFAASDPDGLERVAEDLEFVEQGAEHSLAGGIFADYATAGIDNEQLSLAVAGVTGLVLVLLVGGGVLLAVRGGRRARGETPDVGRTPTEV</sequence>
<dbReference type="Pfam" id="PF01891">
    <property type="entry name" value="CbiM"/>
    <property type="match status" value="1"/>
</dbReference>
<feature type="transmembrane region" description="Helical" evidence="7">
    <location>
        <begin position="293"/>
        <end position="317"/>
    </location>
</feature>
<dbReference type="OrthoDB" id="5395048at2"/>
<evidence type="ECO:0000313" key="9">
    <source>
        <dbReference type="EMBL" id="AXV09357.1"/>
    </source>
</evidence>
<keyword evidence="2" id="KW-0813">Transport</keyword>
<dbReference type="AlphaFoldDB" id="A0A346Y4G0"/>
<dbReference type="Pfam" id="PF13190">
    <property type="entry name" value="PDGLE"/>
    <property type="match status" value="1"/>
</dbReference>
<keyword evidence="4 7" id="KW-0812">Transmembrane</keyword>
<feature type="transmembrane region" description="Helical" evidence="7">
    <location>
        <begin position="40"/>
        <end position="62"/>
    </location>
</feature>
<evidence type="ECO:0000256" key="3">
    <source>
        <dbReference type="ARBA" id="ARBA00022475"/>
    </source>
</evidence>
<organism evidence="9 10">
    <name type="scientific">Euzebya pacifica</name>
    <dbReference type="NCBI Taxonomy" id="1608957"/>
    <lineage>
        <taxon>Bacteria</taxon>
        <taxon>Bacillati</taxon>
        <taxon>Actinomycetota</taxon>
        <taxon>Nitriliruptoria</taxon>
        <taxon>Euzebyales</taxon>
    </lineage>
</organism>
<feature type="domain" description="PDGLE" evidence="8">
    <location>
        <begin position="230"/>
        <end position="318"/>
    </location>
</feature>
<keyword evidence="5 7" id="KW-1133">Transmembrane helix</keyword>
<keyword evidence="3" id="KW-1003">Cell membrane</keyword>
<keyword evidence="6 7" id="KW-0472">Membrane</keyword>
<name>A0A346Y4G0_9ACTN</name>
<dbReference type="InterPro" id="IPR025937">
    <property type="entry name" value="PDGLE_dom"/>
</dbReference>
<dbReference type="GO" id="GO:0005886">
    <property type="term" value="C:plasma membrane"/>
    <property type="evidence" value="ECO:0007669"/>
    <property type="project" value="UniProtKB-SubCell"/>
</dbReference>
<evidence type="ECO:0000256" key="4">
    <source>
        <dbReference type="ARBA" id="ARBA00022692"/>
    </source>
</evidence>
<keyword evidence="10" id="KW-1185">Reference proteome</keyword>
<evidence type="ECO:0000256" key="1">
    <source>
        <dbReference type="ARBA" id="ARBA00004651"/>
    </source>
</evidence>
<feature type="transmembrane region" description="Helical" evidence="7">
    <location>
        <begin position="6"/>
        <end position="28"/>
    </location>
</feature>
<dbReference type="GO" id="GO:0000041">
    <property type="term" value="P:transition metal ion transport"/>
    <property type="evidence" value="ECO:0007669"/>
    <property type="project" value="InterPro"/>
</dbReference>
<feature type="transmembrane region" description="Helical" evidence="7">
    <location>
        <begin position="105"/>
        <end position="128"/>
    </location>
</feature>
<dbReference type="KEGG" id="euz:DVS28_a4696"/>
<evidence type="ECO:0000256" key="2">
    <source>
        <dbReference type="ARBA" id="ARBA00022448"/>
    </source>
</evidence>
<dbReference type="PANTHER" id="PTHR34229:SF1">
    <property type="entry name" value="METAL TRANSPORT PROTEIN HI_1621-RELATED"/>
    <property type="match status" value="1"/>
</dbReference>
<dbReference type="PANTHER" id="PTHR34229">
    <property type="entry name" value="METAL TRANSPORT PROTEIN HI_1621-RELATED"/>
    <property type="match status" value="1"/>
</dbReference>
<evidence type="ECO:0000313" key="10">
    <source>
        <dbReference type="Proteomes" id="UP000264006"/>
    </source>
</evidence>
<protein>
    <submittedName>
        <fullName evidence="9">Substrate-specific component NikM of nickel ECF transporter</fullName>
    </submittedName>
</protein>
<dbReference type="InterPro" id="IPR002751">
    <property type="entry name" value="CbiM/NikMN"/>
</dbReference>
<comment type="subcellular location">
    <subcellularLocation>
        <location evidence="1">Cell membrane</location>
        <topology evidence="1">Multi-pass membrane protein</topology>
    </subcellularLocation>
</comment>
<dbReference type="Proteomes" id="UP000264006">
    <property type="component" value="Chromosome"/>
</dbReference>
<evidence type="ECO:0000256" key="7">
    <source>
        <dbReference type="SAM" id="Phobius"/>
    </source>
</evidence>